<organism evidence="8 9">
    <name type="scientific">Pneumocystis carinii (strain B80)</name>
    <name type="common">Rat pneumocystis pneumonia agent</name>
    <name type="synonym">Pneumocystis carinii f. sp. carinii</name>
    <dbReference type="NCBI Taxonomy" id="1408658"/>
    <lineage>
        <taxon>Eukaryota</taxon>
        <taxon>Fungi</taxon>
        <taxon>Dikarya</taxon>
        <taxon>Ascomycota</taxon>
        <taxon>Taphrinomycotina</taxon>
        <taxon>Pneumocystomycetes</taxon>
        <taxon>Pneumocystaceae</taxon>
        <taxon>Pneumocystis</taxon>
    </lineage>
</organism>
<reference evidence="9" key="1">
    <citation type="journal article" date="2016" name="Nat. Commun.">
        <title>Genome analysis of three Pneumocystis species reveals adaptation mechanisms to life exclusively in mammalian hosts.</title>
        <authorList>
            <person name="Ma L."/>
            <person name="Chen Z."/>
            <person name="Huang D.W."/>
            <person name="Kutty G."/>
            <person name="Ishihara M."/>
            <person name="Wang H."/>
            <person name="Abouelleil A."/>
            <person name="Bishop L."/>
            <person name="Davey E."/>
            <person name="Deng R."/>
            <person name="Deng X."/>
            <person name="Fan L."/>
            <person name="Fantoni G."/>
            <person name="Fitzgerald M."/>
            <person name="Gogineni E."/>
            <person name="Goldberg J.M."/>
            <person name="Handley G."/>
            <person name="Hu X."/>
            <person name="Huber C."/>
            <person name="Jiao X."/>
            <person name="Jones K."/>
            <person name="Levin J.Z."/>
            <person name="Liu Y."/>
            <person name="Macdonald P."/>
            <person name="Melnikov A."/>
            <person name="Raley C."/>
            <person name="Sassi M."/>
            <person name="Sherman B.T."/>
            <person name="Song X."/>
            <person name="Sykes S."/>
            <person name="Tran B."/>
            <person name="Walsh L."/>
            <person name="Xia Y."/>
            <person name="Yang J."/>
            <person name="Young S."/>
            <person name="Zeng Q."/>
            <person name="Zheng X."/>
            <person name="Stephens R."/>
            <person name="Nusbaum C."/>
            <person name="Birren B.W."/>
            <person name="Azadi P."/>
            <person name="Lempicki R.A."/>
            <person name="Cuomo C.A."/>
            <person name="Kovacs J.A."/>
        </authorList>
    </citation>
    <scope>NUCLEOTIDE SEQUENCE [LARGE SCALE GENOMIC DNA]</scope>
    <source>
        <strain evidence="9">B80</strain>
    </source>
</reference>
<evidence type="ECO:0000256" key="4">
    <source>
        <dbReference type="ARBA" id="ARBA00023163"/>
    </source>
</evidence>
<dbReference type="CDD" id="cd22908">
    <property type="entry name" value="HFD_NFYC-like"/>
    <property type="match status" value="1"/>
</dbReference>
<name>A0A0W4ZPC5_PNEC8</name>
<dbReference type="GO" id="GO:0000978">
    <property type="term" value="F:RNA polymerase II cis-regulatory region sequence-specific DNA binding"/>
    <property type="evidence" value="ECO:0007669"/>
    <property type="project" value="EnsemblFungi"/>
</dbReference>
<comment type="similarity">
    <text evidence="6">Belongs to the NFYC/HAP5 subunit family.</text>
</comment>
<dbReference type="PANTHER" id="PTHR10252:SF8">
    <property type="entry name" value="NUCLEAR TRANSCRIPTION FACTOR Y SUBUNIT GAMMA"/>
    <property type="match status" value="1"/>
</dbReference>
<evidence type="ECO:0000259" key="7">
    <source>
        <dbReference type="Pfam" id="PF00808"/>
    </source>
</evidence>
<dbReference type="PANTHER" id="PTHR10252">
    <property type="entry name" value="HISTONE-LIKE TRANSCRIPTION FACTOR CCAAT-RELATED"/>
    <property type="match status" value="1"/>
</dbReference>
<gene>
    <name evidence="8" type="ORF">T552_00687</name>
</gene>
<dbReference type="EMBL" id="LFVZ01000003">
    <property type="protein sequence ID" value="KTW30209.1"/>
    <property type="molecule type" value="Genomic_DNA"/>
</dbReference>
<dbReference type="InterPro" id="IPR003958">
    <property type="entry name" value="CBFA_NFYB_domain"/>
</dbReference>
<evidence type="ECO:0000256" key="2">
    <source>
        <dbReference type="ARBA" id="ARBA00023015"/>
    </source>
</evidence>
<dbReference type="RefSeq" id="XP_018227000.1">
    <property type="nucleotide sequence ID" value="XM_018369292.1"/>
</dbReference>
<dbReference type="InterPro" id="IPR050568">
    <property type="entry name" value="Transcr_DNA_Rep_Reg"/>
</dbReference>
<dbReference type="GeneID" id="28935494"/>
<comment type="caution">
    <text evidence="8">The sequence shown here is derived from an EMBL/GenBank/DDBJ whole genome shotgun (WGS) entry which is preliminary data.</text>
</comment>
<dbReference type="GO" id="GO:0043457">
    <property type="term" value="P:regulation of cellular respiration"/>
    <property type="evidence" value="ECO:0007669"/>
    <property type="project" value="EnsemblFungi"/>
</dbReference>
<dbReference type="GO" id="GO:0001228">
    <property type="term" value="F:DNA-binding transcription activator activity, RNA polymerase II-specific"/>
    <property type="evidence" value="ECO:0007669"/>
    <property type="project" value="TreeGrafter"/>
</dbReference>
<evidence type="ECO:0000256" key="5">
    <source>
        <dbReference type="ARBA" id="ARBA00023242"/>
    </source>
</evidence>
<protein>
    <recommendedName>
        <fullName evidence="7">Transcription factor CBF/NF-Y/archaeal histone domain-containing protein</fullName>
    </recommendedName>
</protein>
<dbReference type="GO" id="GO:0016602">
    <property type="term" value="C:CCAAT-binding factor complex"/>
    <property type="evidence" value="ECO:0007669"/>
    <property type="project" value="EnsemblFungi"/>
</dbReference>
<dbReference type="FunFam" id="1.10.20.10:FF:000017">
    <property type="entry name" value="Ccaat-binding factor complex subunit"/>
    <property type="match status" value="1"/>
</dbReference>
<dbReference type="AlphaFoldDB" id="A0A0W4ZPC5"/>
<sequence length="202" mass="23613">MSGGYICENSKKILSKKTEFTDKSNRNISFYNNYSITKSDPFSNVYKGLTGQYKDILINYWQNIIKEIENKDYDFKTHPLPLSRIKKVMKIDENVKMISTEVPILFAKGCDIFIKELTLRAWFHAKENKRRTIQKSDITNAISKSDMYDFLLDIVSKEEDDESLKNEKGYMANISKLNFISKIQNPFINNTDDNYSKTYTSN</sequence>
<proteinExistence type="inferred from homology"/>
<evidence type="ECO:0000313" key="8">
    <source>
        <dbReference type="EMBL" id="KTW30209.1"/>
    </source>
</evidence>
<comment type="subcellular location">
    <subcellularLocation>
        <location evidence="1">Nucleus</location>
    </subcellularLocation>
</comment>
<dbReference type="GO" id="GO:0046982">
    <property type="term" value="F:protein heterodimerization activity"/>
    <property type="evidence" value="ECO:0007669"/>
    <property type="project" value="InterPro"/>
</dbReference>
<keyword evidence="2" id="KW-0805">Transcription regulation</keyword>
<dbReference type="VEuPathDB" id="FungiDB:T552_00687"/>
<keyword evidence="5" id="KW-0539">Nucleus</keyword>
<evidence type="ECO:0000256" key="1">
    <source>
        <dbReference type="ARBA" id="ARBA00004123"/>
    </source>
</evidence>
<evidence type="ECO:0000256" key="6">
    <source>
        <dbReference type="ARBA" id="ARBA00038129"/>
    </source>
</evidence>
<dbReference type="OrthoDB" id="1272441at2759"/>
<dbReference type="InterPro" id="IPR009072">
    <property type="entry name" value="Histone-fold"/>
</dbReference>
<evidence type="ECO:0000313" key="9">
    <source>
        <dbReference type="Proteomes" id="UP000054454"/>
    </source>
</evidence>
<dbReference type="Pfam" id="PF00808">
    <property type="entry name" value="CBFD_NFYB_HMF"/>
    <property type="match status" value="1"/>
</dbReference>
<dbReference type="Gene3D" id="1.10.20.10">
    <property type="entry name" value="Histone, subunit A"/>
    <property type="match status" value="1"/>
</dbReference>
<feature type="domain" description="Transcription factor CBF/NF-Y/archaeal histone" evidence="7">
    <location>
        <begin position="80"/>
        <end position="142"/>
    </location>
</feature>
<keyword evidence="4" id="KW-0804">Transcription</keyword>
<dbReference type="Proteomes" id="UP000054454">
    <property type="component" value="Unassembled WGS sequence"/>
</dbReference>
<evidence type="ECO:0000256" key="3">
    <source>
        <dbReference type="ARBA" id="ARBA00023125"/>
    </source>
</evidence>
<keyword evidence="3" id="KW-0238">DNA-binding</keyword>
<dbReference type="SUPFAM" id="SSF47113">
    <property type="entry name" value="Histone-fold"/>
    <property type="match status" value="1"/>
</dbReference>
<accession>A0A0W4ZPC5</accession>
<keyword evidence="9" id="KW-1185">Reference proteome</keyword>